<evidence type="ECO:0000259" key="2">
    <source>
        <dbReference type="Pfam" id="PF07885"/>
    </source>
</evidence>
<comment type="caution">
    <text evidence="3">The sequence shown here is derived from an EMBL/GenBank/DDBJ whole genome shotgun (WGS) entry which is preliminary data.</text>
</comment>
<sequence length="205" mass="23059">MTESCEDVTSVALVSTCCLTLQGETSQHRLLRTSRWRVPRFLDAPQNGYATAGPLPEDRQALPEMIKTFFLLSAVIALVVMIHYEFLFRFTAVMPILKVKHRFRIVLGVLAALVAHSVEVWVFAVVFYIMHHADGWGSFGGNFDGSLAACVYFSFASYTTLGLGDIEPFGEIRFVTGLESLVGLVLITWTASFLYLEMTQYWNRE</sequence>
<feature type="transmembrane region" description="Helical" evidence="1">
    <location>
        <begin position="175"/>
        <end position="196"/>
    </location>
</feature>
<name>A0A4R2KST5_9GAMM</name>
<keyword evidence="1" id="KW-0812">Transmembrane</keyword>
<protein>
    <submittedName>
        <fullName evidence="3">Ion channel</fullName>
    </submittedName>
</protein>
<evidence type="ECO:0000313" key="3">
    <source>
        <dbReference type="EMBL" id="TCO73228.1"/>
    </source>
</evidence>
<dbReference type="EMBL" id="SLWX01000016">
    <property type="protein sequence ID" value="TCO73228.1"/>
    <property type="molecule type" value="Genomic_DNA"/>
</dbReference>
<keyword evidence="4" id="KW-1185">Reference proteome</keyword>
<dbReference type="AlphaFoldDB" id="A0A4R2KST5"/>
<feature type="transmembrane region" description="Helical" evidence="1">
    <location>
        <begin position="105"/>
        <end position="130"/>
    </location>
</feature>
<dbReference type="Proteomes" id="UP000294980">
    <property type="component" value="Unassembled WGS sequence"/>
</dbReference>
<organism evidence="3 4">
    <name type="scientific">Chromatocurvus halotolerans</name>
    <dbReference type="NCBI Taxonomy" id="1132028"/>
    <lineage>
        <taxon>Bacteria</taxon>
        <taxon>Pseudomonadati</taxon>
        <taxon>Pseudomonadota</taxon>
        <taxon>Gammaproteobacteria</taxon>
        <taxon>Cellvibrionales</taxon>
        <taxon>Halieaceae</taxon>
        <taxon>Chromatocurvus</taxon>
    </lineage>
</organism>
<keyword evidence="1" id="KW-1133">Transmembrane helix</keyword>
<reference evidence="3 4" key="1">
    <citation type="submission" date="2019-03" db="EMBL/GenBank/DDBJ databases">
        <title>Genomic Encyclopedia of Type Strains, Phase IV (KMG-IV): sequencing the most valuable type-strain genomes for metagenomic binning, comparative biology and taxonomic classification.</title>
        <authorList>
            <person name="Goeker M."/>
        </authorList>
    </citation>
    <scope>NUCLEOTIDE SEQUENCE [LARGE SCALE GENOMIC DNA]</scope>
    <source>
        <strain evidence="3 4">DSM 23344</strain>
    </source>
</reference>
<gene>
    <name evidence="3" type="ORF">EV688_11664</name>
</gene>
<feature type="transmembrane region" description="Helical" evidence="1">
    <location>
        <begin position="65"/>
        <end position="84"/>
    </location>
</feature>
<keyword evidence="1" id="KW-0472">Membrane</keyword>
<dbReference type="Pfam" id="PF07885">
    <property type="entry name" value="Ion_trans_2"/>
    <property type="match status" value="1"/>
</dbReference>
<evidence type="ECO:0000313" key="4">
    <source>
        <dbReference type="Proteomes" id="UP000294980"/>
    </source>
</evidence>
<proteinExistence type="predicted"/>
<accession>A0A4R2KST5</accession>
<dbReference type="Gene3D" id="1.10.287.70">
    <property type="match status" value="1"/>
</dbReference>
<feature type="transmembrane region" description="Helical" evidence="1">
    <location>
        <begin position="145"/>
        <end position="163"/>
    </location>
</feature>
<dbReference type="SUPFAM" id="SSF81324">
    <property type="entry name" value="Voltage-gated potassium channels"/>
    <property type="match status" value="1"/>
</dbReference>
<evidence type="ECO:0000256" key="1">
    <source>
        <dbReference type="SAM" id="Phobius"/>
    </source>
</evidence>
<dbReference type="InterPro" id="IPR013099">
    <property type="entry name" value="K_chnl_dom"/>
</dbReference>
<feature type="domain" description="Potassium channel" evidence="2">
    <location>
        <begin position="118"/>
        <end position="194"/>
    </location>
</feature>